<keyword evidence="3" id="KW-1185">Reference proteome</keyword>
<accession>A0A084VJ09</accession>
<protein>
    <submittedName>
        <fullName evidence="1 2">Cullin-associated NEDD8-dissociated protein</fullName>
    </submittedName>
</protein>
<sequence length="62" mass="7048">MGYEIDRLGWIARGWIEDIPQRVPTVIDRRRQSDAGEPGRLPSKGPRSEEIALAFNIVPVDF</sequence>
<evidence type="ECO:0000313" key="3">
    <source>
        <dbReference type="Proteomes" id="UP000030765"/>
    </source>
</evidence>
<evidence type="ECO:0000313" key="1">
    <source>
        <dbReference type="EMBL" id="KFB37953.1"/>
    </source>
</evidence>
<gene>
    <name evidence="1" type="ORF">ZHAS_00005122</name>
</gene>
<dbReference type="AlphaFoldDB" id="A0A084VJ09"/>
<reference evidence="1 3" key="1">
    <citation type="journal article" date="2014" name="BMC Genomics">
        <title>Genome sequence of Anopheles sinensis provides insight into genetics basis of mosquito competence for malaria parasites.</title>
        <authorList>
            <person name="Zhou D."/>
            <person name="Zhang D."/>
            <person name="Ding G."/>
            <person name="Shi L."/>
            <person name="Hou Q."/>
            <person name="Ye Y."/>
            <person name="Xu Y."/>
            <person name="Zhou H."/>
            <person name="Xiong C."/>
            <person name="Li S."/>
            <person name="Yu J."/>
            <person name="Hong S."/>
            <person name="Yu X."/>
            <person name="Zou P."/>
            <person name="Chen C."/>
            <person name="Chang X."/>
            <person name="Wang W."/>
            <person name="Lv Y."/>
            <person name="Sun Y."/>
            <person name="Ma L."/>
            <person name="Shen B."/>
            <person name="Zhu C."/>
        </authorList>
    </citation>
    <scope>NUCLEOTIDE SEQUENCE [LARGE SCALE GENOMIC DNA]</scope>
</reference>
<reference evidence="2" key="2">
    <citation type="submission" date="2020-05" db="UniProtKB">
        <authorList>
            <consortium name="EnsemblMetazoa"/>
        </authorList>
    </citation>
    <scope>IDENTIFICATION</scope>
</reference>
<dbReference type="EMBL" id="ATLV01013422">
    <property type="status" value="NOT_ANNOTATED_CDS"/>
    <property type="molecule type" value="Genomic_DNA"/>
</dbReference>
<dbReference type="EnsemblMetazoa" id="ASIC005122-RA">
    <property type="protein sequence ID" value="ASIC005122-PA"/>
    <property type="gene ID" value="ASIC005122"/>
</dbReference>
<name>A0A084VJ09_ANOSI</name>
<dbReference type="VEuPathDB" id="VectorBase:ASIC005122"/>
<evidence type="ECO:0000313" key="2">
    <source>
        <dbReference type="EnsemblMetazoa" id="ASIC005122-PA"/>
    </source>
</evidence>
<organism evidence="1">
    <name type="scientific">Anopheles sinensis</name>
    <name type="common">Mosquito</name>
    <dbReference type="NCBI Taxonomy" id="74873"/>
    <lineage>
        <taxon>Eukaryota</taxon>
        <taxon>Metazoa</taxon>
        <taxon>Ecdysozoa</taxon>
        <taxon>Arthropoda</taxon>
        <taxon>Hexapoda</taxon>
        <taxon>Insecta</taxon>
        <taxon>Pterygota</taxon>
        <taxon>Neoptera</taxon>
        <taxon>Endopterygota</taxon>
        <taxon>Diptera</taxon>
        <taxon>Nematocera</taxon>
        <taxon>Culicoidea</taxon>
        <taxon>Culicidae</taxon>
        <taxon>Anophelinae</taxon>
        <taxon>Anopheles</taxon>
    </lineage>
</organism>
<dbReference type="Proteomes" id="UP000030765">
    <property type="component" value="Unassembled WGS sequence"/>
</dbReference>
<proteinExistence type="predicted"/>
<dbReference type="EMBL" id="KE524855">
    <property type="protein sequence ID" value="KFB37953.1"/>
    <property type="molecule type" value="Genomic_DNA"/>
</dbReference>